<dbReference type="SUPFAM" id="SSF47090">
    <property type="entry name" value="PGBD-like"/>
    <property type="match status" value="1"/>
</dbReference>
<dbReference type="Pfam" id="PF01471">
    <property type="entry name" value="PG_binding_1"/>
    <property type="match status" value="1"/>
</dbReference>
<feature type="domain" description="Peptidoglycan binding-like" evidence="2">
    <location>
        <begin position="73"/>
        <end position="131"/>
    </location>
</feature>
<dbReference type="InterPro" id="IPR036365">
    <property type="entry name" value="PGBD-like_sf"/>
</dbReference>
<evidence type="ECO:0000313" key="4">
    <source>
        <dbReference type="Proteomes" id="UP000176431"/>
    </source>
</evidence>
<dbReference type="GO" id="GO:0003993">
    <property type="term" value="F:acid phosphatase activity"/>
    <property type="evidence" value="ECO:0007669"/>
    <property type="project" value="InterPro"/>
</dbReference>
<reference evidence="3 4" key="1">
    <citation type="journal article" date="2016" name="Nat. Commun.">
        <title>Thousands of microbial genomes shed light on interconnected biogeochemical processes in an aquifer system.</title>
        <authorList>
            <person name="Anantharaman K."/>
            <person name="Brown C.T."/>
            <person name="Hug L.A."/>
            <person name="Sharon I."/>
            <person name="Castelle C.J."/>
            <person name="Probst A.J."/>
            <person name="Thomas B.C."/>
            <person name="Singh A."/>
            <person name="Wilkins M.J."/>
            <person name="Karaoz U."/>
            <person name="Brodie E.L."/>
            <person name="Williams K.H."/>
            <person name="Hubbard S.S."/>
            <person name="Banfield J.F."/>
        </authorList>
    </citation>
    <scope>NUCLEOTIDE SEQUENCE [LARGE SCALE GENOMIC DNA]</scope>
</reference>
<proteinExistence type="predicted"/>
<feature type="signal peptide" evidence="1">
    <location>
        <begin position="1"/>
        <end position="15"/>
    </location>
</feature>
<dbReference type="Proteomes" id="UP000176431">
    <property type="component" value="Unassembled WGS sequence"/>
</dbReference>
<accession>A0A1F5B2A2</accession>
<evidence type="ECO:0000313" key="3">
    <source>
        <dbReference type="EMBL" id="OGD24723.1"/>
    </source>
</evidence>
<dbReference type="InterPro" id="IPR002477">
    <property type="entry name" value="Peptidoglycan-bd-like"/>
</dbReference>
<dbReference type="GO" id="GO:0046872">
    <property type="term" value="F:metal ion binding"/>
    <property type="evidence" value="ECO:0007669"/>
    <property type="project" value="InterPro"/>
</dbReference>
<dbReference type="Gene3D" id="2.60.40.380">
    <property type="entry name" value="Purple acid phosphatase-like, N-terminal"/>
    <property type="match status" value="1"/>
</dbReference>
<dbReference type="InterPro" id="IPR008963">
    <property type="entry name" value="Purple_acid_Pase-like_N"/>
</dbReference>
<keyword evidence="1" id="KW-0732">Signal</keyword>
<organism evidence="3 4">
    <name type="scientific">Candidatus Azambacteria bacterium RIFCSPHIGHO2_01_FULL_40_24</name>
    <dbReference type="NCBI Taxonomy" id="1797301"/>
    <lineage>
        <taxon>Bacteria</taxon>
        <taxon>Candidatus Azamiibacteriota</taxon>
    </lineage>
</organism>
<protein>
    <recommendedName>
        <fullName evidence="2">Peptidoglycan binding-like domain-containing protein</fullName>
    </recommendedName>
</protein>
<feature type="chain" id="PRO_5012000595" description="Peptidoglycan binding-like domain-containing protein" evidence="1">
    <location>
        <begin position="16"/>
        <end position="298"/>
    </location>
</feature>
<name>A0A1F5B2A2_9BACT</name>
<evidence type="ECO:0000256" key="1">
    <source>
        <dbReference type="SAM" id="SignalP"/>
    </source>
</evidence>
<dbReference type="EMBL" id="MEYK01000035">
    <property type="protein sequence ID" value="OGD24723.1"/>
    <property type="molecule type" value="Genomic_DNA"/>
</dbReference>
<comment type="caution">
    <text evidence="3">The sequence shown here is derived from an EMBL/GenBank/DDBJ whole genome shotgun (WGS) entry which is preliminary data.</text>
</comment>
<sequence length="298" mass="31448">MVIAVLVVSANSSLAQTTTTSTTTASAIQAKLDAITLIMKQIDALKAQLAILQQQQKSNITDLITTLRQGSVGDNVKVLQALLAADPSVYPEGLVTGFFGKLTAQAVKRFQAKHDIKETRGVVGEKTREKLNELLKKNPVSMEDQGEGNRPCAIVPPGHLIAPGWLKKHGGVRPIVPACQTLPPGIAAKLDTPAPTPTSTSDTVKPVISAVTNSVASTTATIVWTTNEFANSKVYYGTVNPLDLTSALTVSNNTLIIAHSLGLTALTASTTYQFVVQSADAANNIATSTQFMFTTLPQ</sequence>
<dbReference type="SUPFAM" id="SSF49363">
    <property type="entry name" value="Purple acid phosphatase, N-terminal domain"/>
    <property type="match status" value="1"/>
</dbReference>
<evidence type="ECO:0000259" key="2">
    <source>
        <dbReference type="Pfam" id="PF01471"/>
    </source>
</evidence>
<gene>
    <name evidence="3" type="ORF">A2819_01240</name>
</gene>
<dbReference type="AlphaFoldDB" id="A0A1F5B2A2"/>
<dbReference type="Gene3D" id="1.10.101.10">
    <property type="entry name" value="PGBD-like superfamily/PGBD"/>
    <property type="match status" value="1"/>
</dbReference>
<dbReference type="InterPro" id="IPR036366">
    <property type="entry name" value="PGBDSf"/>
</dbReference>